<comment type="subcellular location">
    <subcellularLocation>
        <location evidence="1">Membrane</location>
    </subcellularLocation>
</comment>
<dbReference type="InterPro" id="IPR003660">
    <property type="entry name" value="HAMP_dom"/>
</dbReference>
<dbReference type="GO" id="GO:0007165">
    <property type="term" value="P:signal transduction"/>
    <property type="evidence" value="ECO:0007669"/>
    <property type="project" value="UniProtKB-KW"/>
</dbReference>
<dbReference type="SMART" id="SM00304">
    <property type="entry name" value="HAMP"/>
    <property type="match status" value="1"/>
</dbReference>
<feature type="coiled-coil region" evidence="5">
    <location>
        <begin position="137"/>
        <end position="171"/>
    </location>
</feature>
<feature type="transmembrane region" description="Helical" evidence="6">
    <location>
        <begin position="182"/>
        <end position="205"/>
    </location>
</feature>
<evidence type="ECO:0000256" key="4">
    <source>
        <dbReference type="PROSITE-ProRule" id="PRU00284"/>
    </source>
</evidence>
<dbReference type="PANTHER" id="PTHR32089:SF112">
    <property type="entry name" value="LYSOZYME-LIKE PROTEIN-RELATED"/>
    <property type="match status" value="1"/>
</dbReference>
<keyword evidence="2 4" id="KW-0807">Transducer</keyword>
<dbReference type="InterPro" id="IPR004089">
    <property type="entry name" value="MCPsignal_dom"/>
</dbReference>
<feature type="domain" description="HAMP" evidence="8">
    <location>
        <begin position="207"/>
        <end position="261"/>
    </location>
</feature>
<dbReference type="GO" id="GO:0006935">
    <property type="term" value="P:chemotaxis"/>
    <property type="evidence" value="ECO:0007669"/>
    <property type="project" value="UniProtKB-ARBA"/>
</dbReference>
<dbReference type="SMART" id="SM00283">
    <property type="entry name" value="MA"/>
    <property type="match status" value="1"/>
</dbReference>
<evidence type="ECO:0000313" key="9">
    <source>
        <dbReference type="EMBL" id="RCU51796.1"/>
    </source>
</evidence>
<dbReference type="SUPFAM" id="SSF58104">
    <property type="entry name" value="Methyl-accepting chemotaxis protein (MCP) signaling domain"/>
    <property type="match status" value="1"/>
</dbReference>
<dbReference type="CDD" id="cd06225">
    <property type="entry name" value="HAMP"/>
    <property type="match status" value="1"/>
</dbReference>
<keyword evidence="6" id="KW-0812">Transmembrane</keyword>
<name>A0A368NNQ2_9GAMM</name>
<dbReference type="Pfam" id="PF00672">
    <property type="entry name" value="HAMP"/>
    <property type="match status" value="1"/>
</dbReference>
<dbReference type="FunFam" id="1.10.287.950:FF:000001">
    <property type="entry name" value="Methyl-accepting chemotaxis sensory transducer"/>
    <property type="match status" value="1"/>
</dbReference>
<accession>A0A368NNQ2</accession>
<feature type="transmembrane region" description="Helical" evidence="6">
    <location>
        <begin position="12"/>
        <end position="31"/>
    </location>
</feature>
<keyword evidence="6" id="KW-0472">Membrane</keyword>
<evidence type="ECO:0000259" key="8">
    <source>
        <dbReference type="PROSITE" id="PS50885"/>
    </source>
</evidence>
<evidence type="ECO:0000256" key="3">
    <source>
        <dbReference type="ARBA" id="ARBA00029447"/>
    </source>
</evidence>
<evidence type="ECO:0000256" key="6">
    <source>
        <dbReference type="SAM" id="Phobius"/>
    </source>
</evidence>
<evidence type="ECO:0000259" key="7">
    <source>
        <dbReference type="PROSITE" id="PS50111"/>
    </source>
</evidence>
<dbReference type="Gene3D" id="1.10.287.950">
    <property type="entry name" value="Methyl-accepting chemotaxis protein"/>
    <property type="match status" value="1"/>
</dbReference>
<keyword evidence="10" id="KW-1185">Reference proteome</keyword>
<sequence length="538" mass="57260">MNLLKTLSIGKKIAIITGVSVASFVVLLSVISTNVSDNSERLSELKERLYPILQEAQSSVVAVNQVAEGLRTAVMIGEEDMLEGADEQMAALKASLEVLNGYGADSKALADISRNLNSYFNSARALAFGMIEGTVSMEQMASQAAASNAVLEKLQNQLIEFRSQAQMAVDERVEQANQASQWTLGFSISLGVATVILILLIGWSVSANITKGIRQVSRSLEEIASGDGDLTVRVNYDGKDELADLVSYFNQFVDKLQGLIRQTVDSASSLGDMAEQLSRVSAQANANIASQTNAIDQTTGALNEMFVSVGHIAEHAAEASNSASQASGDSSQGLTLMEASVGSINELAVEVEKTAGEISRLESYTSNVGSILDTIRGIAEQTNLLALNAAIEAARAGEQGRGFAVVADEVRSLASRTQDSTQEIQQVLEELQNASKSAVESMSRGTDMASHSVEQAEHTGTSLNSITNQVEAISGLNDQIAAATEEQNQTSELIRTYVEEIQLMAQDAMSSTSELEGVSQSLVDVNEQLSQVVNQFKV</sequence>
<protein>
    <submittedName>
        <fullName evidence="9">Methyl-accepting chemotaxis protein</fullName>
    </submittedName>
</protein>
<dbReference type="GO" id="GO:0016020">
    <property type="term" value="C:membrane"/>
    <property type="evidence" value="ECO:0007669"/>
    <property type="project" value="UniProtKB-SubCell"/>
</dbReference>
<dbReference type="CDD" id="cd11386">
    <property type="entry name" value="MCP_signal"/>
    <property type="match status" value="1"/>
</dbReference>
<dbReference type="RefSeq" id="WP_114337225.1">
    <property type="nucleotide sequence ID" value="NZ_QPID01000002.1"/>
</dbReference>
<evidence type="ECO:0000256" key="5">
    <source>
        <dbReference type="SAM" id="Coils"/>
    </source>
</evidence>
<organism evidence="9 10">
    <name type="scientific">Corallincola holothuriorum</name>
    <dbReference type="NCBI Taxonomy" id="2282215"/>
    <lineage>
        <taxon>Bacteria</taxon>
        <taxon>Pseudomonadati</taxon>
        <taxon>Pseudomonadota</taxon>
        <taxon>Gammaproteobacteria</taxon>
        <taxon>Alteromonadales</taxon>
        <taxon>Psychromonadaceae</taxon>
        <taxon>Corallincola</taxon>
    </lineage>
</organism>
<keyword evidence="5" id="KW-0175">Coiled coil</keyword>
<evidence type="ECO:0000313" key="10">
    <source>
        <dbReference type="Proteomes" id="UP000252558"/>
    </source>
</evidence>
<evidence type="ECO:0000256" key="2">
    <source>
        <dbReference type="ARBA" id="ARBA00023224"/>
    </source>
</evidence>
<gene>
    <name evidence="9" type="ORF">DU002_04830</name>
</gene>
<comment type="similarity">
    <text evidence="3">Belongs to the methyl-accepting chemotaxis (MCP) protein family.</text>
</comment>
<dbReference type="PROSITE" id="PS50111">
    <property type="entry name" value="CHEMOTAXIS_TRANSDUC_2"/>
    <property type="match status" value="1"/>
</dbReference>
<evidence type="ECO:0000256" key="1">
    <source>
        <dbReference type="ARBA" id="ARBA00004370"/>
    </source>
</evidence>
<dbReference type="Proteomes" id="UP000252558">
    <property type="component" value="Unassembled WGS sequence"/>
</dbReference>
<reference evidence="9 10" key="1">
    <citation type="submission" date="2018-07" db="EMBL/GenBank/DDBJ databases">
        <title>Corallincola holothuriorum sp. nov., a new facultative anaerobe isolated from sea cucumber Apostichopus japonicus.</title>
        <authorList>
            <person name="Xia H."/>
        </authorList>
    </citation>
    <scope>NUCLEOTIDE SEQUENCE [LARGE SCALE GENOMIC DNA]</scope>
    <source>
        <strain evidence="9 10">C4</strain>
    </source>
</reference>
<dbReference type="Pfam" id="PF00015">
    <property type="entry name" value="MCPsignal"/>
    <property type="match status" value="1"/>
</dbReference>
<proteinExistence type="inferred from homology"/>
<keyword evidence="6" id="KW-1133">Transmembrane helix</keyword>
<dbReference type="EMBL" id="QPID01000002">
    <property type="protein sequence ID" value="RCU51796.1"/>
    <property type="molecule type" value="Genomic_DNA"/>
</dbReference>
<dbReference type="AlphaFoldDB" id="A0A368NNQ2"/>
<comment type="caution">
    <text evidence="9">The sequence shown here is derived from an EMBL/GenBank/DDBJ whole genome shotgun (WGS) entry which is preliminary data.</text>
</comment>
<dbReference type="OrthoDB" id="49457at2"/>
<dbReference type="PROSITE" id="PS50885">
    <property type="entry name" value="HAMP"/>
    <property type="match status" value="1"/>
</dbReference>
<feature type="domain" description="Methyl-accepting transducer" evidence="7">
    <location>
        <begin position="266"/>
        <end position="502"/>
    </location>
</feature>
<dbReference type="PANTHER" id="PTHR32089">
    <property type="entry name" value="METHYL-ACCEPTING CHEMOTAXIS PROTEIN MCPB"/>
    <property type="match status" value="1"/>
</dbReference>